<dbReference type="PANTHER" id="PTHR12755">
    <property type="entry name" value="CLEAVAGE/POLYADENYLATION FACTOR IA SUBUNIT CLP1P"/>
    <property type="match status" value="1"/>
</dbReference>
<dbReference type="Gene3D" id="3.40.50.300">
    <property type="entry name" value="P-loop containing nucleotide triphosphate hydrolases"/>
    <property type="match status" value="1"/>
</dbReference>
<dbReference type="GO" id="GO:0000448">
    <property type="term" value="P:cleavage in ITS2 between 5.8S rRNA and LSU-rRNA of tricistronic rRNA transcript (SSU-rRNA, 5.8S rRNA, LSU-rRNA)"/>
    <property type="evidence" value="ECO:0007669"/>
    <property type="project" value="TreeGrafter"/>
</dbReference>
<evidence type="ECO:0000259" key="10">
    <source>
        <dbReference type="Pfam" id="PF16575"/>
    </source>
</evidence>
<proteinExistence type="inferred from homology"/>
<evidence type="ECO:0000256" key="9">
    <source>
        <dbReference type="SAM" id="MobiDB-lite"/>
    </source>
</evidence>
<comment type="similarity">
    <text evidence="2">Belongs to the Clp1 family. NOL9/GRC3 subfamily.</text>
</comment>
<comment type="function">
    <text evidence="1">Polynucleotide 5'-kinase involved in rRNA processing.</text>
</comment>
<dbReference type="GeneID" id="63775019"/>
<keyword evidence="12" id="KW-1185">Reference proteome</keyword>
<dbReference type="InterPro" id="IPR045116">
    <property type="entry name" value="Clp1/Grc3"/>
</dbReference>
<keyword evidence="6" id="KW-0547">Nucleotide-binding</keyword>
<dbReference type="OrthoDB" id="4054781at2759"/>
<evidence type="ECO:0000256" key="3">
    <source>
        <dbReference type="ARBA" id="ARBA00018706"/>
    </source>
</evidence>
<evidence type="ECO:0000256" key="2">
    <source>
        <dbReference type="ARBA" id="ARBA00011003"/>
    </source>
</evidence>
<evidence type="ECO:0000313" key="11">
    <source>
        <dbReference type="EMBL" id="ORY58887.1"/>
    </source>
</evidence>
<comment type="caution">
    <text evidence="11">The sequence shown here is derived from an EMBL/GenBank/DDBJ whole genome shotgun (WGS) entry which is preliminary data.</text>
</comment>
<dbReference type="RefSeq" id="XP_040711699.1">
    <property type="nucleotide sequence ID" value="XM_040858807.1"/>
</dbReference>
<feature type="compositionally biased region" description="Basic and acidic residues" evidence="9">
    <location>
        <begin position="36"/>
        <end position="50"/>
    </location>
</feature>
<evidence type="ECO:0000313" key="12">
    <source>
        <dbReference type="Proteomes" id="UP000193689"/>
    </source>
</evidence>
<dbReference type="Proteomes" id="UP000193689">
    <property type="component" value="Unassembled WGS sequence"/>
</dbReference>
<evidence type="ECO:0000256" key="6">
    <source>
        <dbReference type="ARBA" id="ARBA00022741"/>
    </source>
</evidence>
<dbReference type="InterPro" id="IPR027417">
    <property type="entry name" value="P-loop_NTPase"/>
</dbReference>
<feature type="domain" description="Clp1 P-loop" evidence="10">
    <location>
        <begin position="297"/>
        <end position="488"/>
    </location>
</feature>
<name>A0A1Y2DI27_9PEZI</name>
<keyword evidence="8" id="KW-0067">ATP-binding</keyword>
<evidence type="ECO:0000256" key="1">
    <source>
        <dbReference type="ARBA" id="ARBA00003798"/>
    </source>
</evidence>
<dbReference type="PANTHER" id="PTHR12755:SF3">
    <property type="entry name" value="POLYNUCLEOTIDE 5'-HYDROXYL-KINASE NOL9"/>
    <property type="match status" value="1"/>
</dbReference>
<evidence type="ECO:0000256" key="7">
    <source>
        <dbReference type="ARBA" id="ARBA00022777"/>
    </source>
</evidence>
<feature type="region of interest" description="Disordered" evidence="9">
    <location>
        <begin position="23"/>
        <end position="110"/>
    </location>
</feature>
<feature type="compositionally biased region" description="Basic and acidic residues" evidence="9">
    <location>
        <begin position="73"/>
        <end position="90"/>
    </location>
</feature>
<evidence type="ECO:0000256" key="4">
    <source>
        <dbReference type="ARBA" id="ARBA00019824"/>
    </source>
</evidence>
<dbReference type="GO" id="GO:0005524">
    <property type="term" value="F:ATP binding"/>
    <property type="evidence" value="ECO:0007669"/>
    <property type="project" value="UniProtKB-KW"/>
</dbReference>
<dbReference type="InParanoid" id="A0A1Y2DI27"/>
<reference evidence="11 12" key="1">
    <citation type="submission" date="2016-07" db="EMBL/GenBank/DDBJ databases">
        <title>Pervasive Adenine N6-methylation of Active Genes in Fungi.</title>
        <authorList>
            <consortium name="DOE Joint Genome Institute"/>
            <person name="Mondo S.J."/>
            <person name="Dannebaum R.O."/>
            <person name="Kuo R.C."/>
            <person name="Labutti K."/>
            <person name="Haridas S."/>
            <person name="Kuo A."/>
            <person name="Salamov A."/>
            <person name="Ahrendt S.R."/>
            <person name="Lipzen A."/>
            <person name="Sullivan W."/>
            <person name="Andreopoulos W.B."/>
            <person name="Clum A."/>
            <person name="Lindquist E."/>
            <person name="Daum C."/>
            <person name="Ramamoorthy G.K."/>
            <person name="Gryganskyi A."/>
            <person name="Culley D."/>
            <person name="Magnuson J.K."/>
            <person name="James T.Y."/>
            <person name="O'Malley M.A."/>
            <person name="Stajich J.E."/>
            <person name="Spatafora J.W."/>
            <person name="Visel A."/>
            <person name="Grigoriev I.V."/>
        </authorList>
    </citation>
    <scope>NUCLEOTIDE SEQUENCE [LARGE SCALE GENOMIC DNA]</scope>
    <source>
        <strain evidence="11 12">CBS 129021</strain>
    </source>
</reference>
<protein>
    <recommendedName>
        <fullName evidence="4">Polynucleotide 5'-hydroxyl-kinase GRC3</fullName>
    </recommendedName>
    <alternativeName>
        <fullName evidence="3">Polynucleotide 5'-hydroxyl-kinase grc3</fullName>
    </alternativeName>
</protein>
<organism evidence="11 12">
    <name type="scientific">Pseudomassariella vexata</name>
    <dbReference type="NCBI Taxonomy" id="1141098"/>
    <lineage>
        <taxon>Eukaryota</taxon>
        <taxon>Fungi</taxon>
        <taxon>Dikarya</taxon>
        <taxon>Ascomycota</taxon>
        <taxon>Pezizomycotina</taxon>
        <taxon>Sordariomycetes</taxon>
        <taxon>Xylariomycetidae</taxon>
        <taxon>Amphisphaeriales</taxon>
        <taxon>Pseudomassariaceae</taxon>
        <taxon>Pseudomassariella</taxon>
    </lineage>
</organism>
<keyword evidence="7" id="KW-0418">Kinase</keyword>
<dbReference type="Pfam" id="PF16575">
    <property type="entry name" value="CLP1_P"/>
    <property type="match status" value="1"/>
</dbReference>
<sequence length="755" mass="82587">MASNKRRKLDTAEPPQVMSAFARLKKRAQTSAANQEEDRQPSTPGFHEENATVIPTNDDKPEKAVRVRRKKTKTLEKADQDKSVRSKDQETNLSNVANVDEPTEPAGKVNDINLHAPDKPAVQTPFAPLSTFKRTKSNLQKKSGGKLQLKLSSGERLVILGSYGLRVIIGDVTICGAVLRPSEKIHWIHAPHCHALPVIRCPDEAVLELENHPDVDDLRKLGNLSPHFQRLWNEESSPEAQRKREKSTSTFEILFTSDDRPKRAIFNALISPPEWNREIERLVVASRSKAISVMVTGPKSSGKSTFGKILTNQLVTDSTKNRHSVGVAVLDLDPGQPEHCVPGQITLVHVTEPLLGPSFCRPIPSSSTRMIRSHTLASVSPASDPQLYCAAAIDLLTHYRNRLSACPLVVNMPGWIQGTGLDLITTLIGGLRPTEVMFMSQTGPVEVIEGLEEACRASSLVRLPSQSCQYTTRTAADLRTMQLMSYFHAEANTNRGQVQWNSDPLTTIPPWMVNYSGLHPGILGVLCYGYQAPPELLAEAINGTIVAVVEVERALAFRGARYDEMEGTFDSAEADESASDMQMDLDDSHDLSKLATATPEGIPLISKETALNPRHSHTIGLALVRGIDTEKGILQLLTPIAPGKLEEINEKGGNIVLVSGKFDPASWAYTEDLYYKSRDEDTGETAELEQGASDIDSRDGEGAAFSVADIDTGNTDAVTTSIPWIEVLHAGQKRGVGSRIWKVRRDLGRSAGNGD</sequence>
<dbReference type="STRING" id="1141098.A0A1Y2DI27"/>
<dbReference type="GO" id="GO:0051731">
    <property type="term" value="F:polynucleotide 5'-hydroxyl-kinase activity"/>
    <property type="evidence" value="ECO:0007669"/>
    <property type="project" value="InterPro"/>
</dbReference>
<dbReference type="GO" id="GO:0005634">
    <property type="term" value="C:nucleus"/>
    <property type="evidence" value="ECO:0007669"/>
    <property type="project" value="TreeGrafter"/>
</dbReference>
<gene>
    <name evidence="11" type="ORF">BCR38DRAFT_413202</name>
</gene>
<evidence type="ECO:0000256" key="8">
    <source>
        <dbReference type="ARBA" id="ARBA00022840"/>
    </source>
</evidence>
<dbReference type="InterPro" id="IPR032319">
    <property type="entry name" value="CLP1_P"/>
</dbReference>
<dbReference type="AlphaFoldDB" id="A0A1Y2DI27"/>
<evidence type="ECO:0000256" key="5">
    <source>
        <dbReference type="ARBA" id="ARBA00022679"/>
    </source>
</evidence>
<accession>A0A1Y2DI27</accession>
<keyword evidence="5" id="KW-0808">Transferase</keyword>
<dbReference type="EMBL" id="MCFJ01000015">
    <property type="protein sequence ID" value="ORY58887.1"/>
    <property type="molecule type" value="Genomic_DNA"/>
</dbReference>